<dbReference type="EMBL" id="JBEPMB010000007">
    <property type="protein sequence ID" value="MET3615426.1"/>
    <property type="molecule type" value="Genomic_DNA"/>
</dbReference>
<dbReference type="InterPro" id="IPR056238">
    <property type="entry name" value="YunG-like"/>
</dbReference>
<evidence type="ECO:0000313" key="2">
    <source>
        <dbReference type="Proteomes" id="UP001549047"/>
    </source>
</evidence>
<evidence type="ECO:0008006" key="3">
    <source>
        <dbReference type="Google" id="ProtNLM"/>
    </source>
</evidence>
<accession>A0ABV2J3V9</accession>
<reference evidence="1 2" key="1">
    <citation type="submission" date="2024-06" db="EMBL/GenBank/DDBJ databases">
        <title>Genomic Encyclopedia of Type Strains, Phase IV (KMG-IV): sequencing the most valuable type-strain genomes for metagenomic binning, comparative biology and taxonomic classification.</title>
        <authorList>
            <person name="Goeker M."/>
        </authorList>
    </citation>
    <scope>NUCLEOTIDE SEQUENCE [LARGE SCALE GENOMIC DNA]</scope>
    <source>
        <strain evidence="1 2">DSM 29780</strain>
    </source>
</reference>
<organism evidence="1 2">
    <name type="scientific">Rhizobium aquaticum</name>
    <dbReference type="NCBI Taxonomy" id="1549636"/>
    <lineage>
        <taxon>Bacteria</taxon>
        <taxon>Pseudomonadati</taxon>
        <taxon>Pseudomonadota</taxon>
        <taxon>Alphaproteobacteria</taxon>
        <taxon>Hyphomicrobiales</taxon>
        <taxon>Rhizobiaceae</taxon>
        <taxon>Rhizobium/Agrobacterium group</taxon>
        <taxon>Rhizobium</taxon>
    </lineage>
</organism>
<proteinExistence type="predicted"/>
<keyword evidence="2" id="KW-1185">Reference proteome</keyword>
<comment type="caution">
    <text evidence="1">The sequence shown here is derived from an EMBL/GenBank/DDBJ whole genome shotgun (WGS) entry which is preliminary data.</text>
</comment>
<dbReference type="RefSeq" id="WP_354557903.1">
    <property type="nucleotide sequence ID" value="NZ_JBEPMB010000007.1"/>
</dbReference>
<name>A0ABV2J3V9_9HYPH</name>
<gene>
    <name evidence="1" type="ORF">ABID16_003770</name>
</gene>
<dbReference type="Proteomes" id="UP001549047">
    <property type="component" value="Unassembled WGS sequence"/>
</dbReference>
<protein>
    <recommendedName>
        <fullName evidence="3">Polyketide cyclase</fullName>
    </recommendedName>
</protein>
<dbReference type="Pfam" id="PF24585">
    <property type="entry name" value="YunG"/>
    <property type="match status" value="1"/>
</dbReference>
<sequence>MTSHFESPEIFADALKTAWSINSSTSWTAGNPAKGQCSVTSLVAQDLFGGEIVTTRTKGGTHFYNVIDGRRHDFTISQFDYEITFDDTPSSRAEAFTDTSGQQYAALRQALGLQTDASTR</sequence>
<evidence type="ECO:0000313" key="1">
    <source>
        <dbReference type="EMBL" id="MET3615426.1"/>
    </source>
</evidence>